<dbReference type="EMBL" id="LKAM01000007">
    <property type="protein sequence ID" value="KUM47687.1"/>
    <property type="molecule type" value="Genomic_DNA"/>
</dbReference>
<keyword evidence="1" id="KW-0496">Mitochondrion</keyword>
<name>A0A101LYM5_PICGL</name>
<gene>
    <name evidence="1" type="ORF">ABT39_MTgene5874</name>
</gene>
<proteinExistence type="predicted"/>
<organism evidence="1">
    <name type="scientific">Picea glauca</name>
    <name type="common">White spruce</name>
    <name type="synonym">Pinus glauca</name>
    <dbReference type="NCBI Taxonomy" id="3330"/>
    <lineage>
        <taxon>Eukaryota</taxon>
        <taxon>Viridiplantae</taxon>
        <taxon>Streptophyta</taxon>
        <taxon>Embryophyta</taxon>
        <taxon>Tracheophyta</taxon>
        <taxon>Spermatophyta</taxon>
        <taxon>Pinopsida</taxon>
        <taxon>Pinidae</taxon>
        <taxon>Conifers I</taxon>
        <taxon>Pinales</taxon>
        <taxon>Pinaceae</taxon>
        <taxon>Picea</taxon>
    </lineage>
</organism>
<accession>A0A101LYM5</accession>
<reference evidence="1" key="1">
    <citation type="journal article" date="2015" name="Genome Biol. Evol.">
        <title>Organellar Genomes of White Spruce (Picea glauca): Assembly and Annotation.</title>
        <authorList>
            <person name="Jackman S.D."/>
            <person name="Warren R.L."/>
            <person name="Gibb E.A."/>
            <person name="Vandervalk B.P."/>
            <person name="Mohamadi H."/>
            <person name="Chu J."/>
            <person name="Raymond A."/>
            <person name="Pleasance S."/>
            <person name="Coope R."/>
            <person name="Wildung M.R."/>
            <person name="Ritland C.E."/>
            <person name="Bousquet J."/>
            <person name="Jones S.J."/>
            <person name="Bohlmann J."/>
            <person name="Birol I."/>
        </authorList>
    </citation>
    <scope>NUCLEOTIDE SEQUENCE [LARGE SCALE GENOMIC DNA]</scope>
    <source>
        <tissue evidence="1">Flushing bud</tissue>
    </source>
</reference>
<geneLocation type="mitochondrion" evidence="1"/>
<dbReference type="AlphaFoldDB" id="A0A101LYM5"/>
<sequence length="64" mass="7338">MEEARGSYYLINGTIIKVNEQHSILPALLVMVKGPKPGYDERPDRYLKYLYWQLIVEKALAAGL</sequence>
<comment type="caution">
    <text evidence="1">The sequence shown here is derived from an EMBL/GenBank/DDBJ whole genome shotgun (WGS) entry which is preliminary data.</text>
</comment>
<evidence type="ECO:0000313" key="1">
    <source>
        <dbReference type="EMBL" id="KUM47687.1"/>
    </source>
</evidence>
<protein>
    <submittedName>
        <fullName evidence="1">Uncharacterized protein</fullName>
    </submittedName>
</protein>